<evidence type="ECO:0000259" key="1">
    <source>
        <dbReference type="Pfam" id="PF04149"/>
    </source>
</evidence>
<evidence type="ECO:0000313" key="3">
    <source>
        <dbReference type="Proteomes" id="UP000295578"/>
    </source>
</evidence>
<dbReference type="Pfam" id="PF04149">
    <property type="entry name" value="DUF397"/>
    <property type="match status" value="1"/>
</dbReference>
<sequence length="66" mass="6948">MKATNLPDTVWRKSSWTGSSGTDCVEIAQTCELIAVRDSKDPGGPVLSFGAGAWSAFLTSLKSQEG</sequence>
<dbReference type="OrthoDB" id="4301277at2"/>
<dbReference type="Proteomes" id="UP000295578">
    <property type="component" value="Unassembled WGS sequence"/>
</dbReference>
<accession>A0A4R5BCD1</accession>
<gene>
    <name evidence="2" type="ORF">E1293_16905</name>
</gene>
<dbReference type="InterPro" id="IPR007278">
    <property type="entry name" value="DUF397"/>
</dbReference>
<name>A0A4R5BCD1_9ACTN</name>
<organism evidence="2 3">
    <name type="scientific">Actinomadura darangshiensis</name>
    <dbReference type="NCBI Taxonomy" id="705336"/>
    <lineage>
        <taxon>Bacteria</taxon>
        <taxon>Bacillati</taxon>
        <taxon>Actinomycetota</taxon>
        <taxon>Actinomycetes</taxon>
        <taxon>Streptosporangiales</taxon>
        <taxon>Thermomonosporaceae</taxon>
        <taxon>Actinomadura</taxon>
    </lineage>
</organism>
<dbReference type="RefSeq" id="WP_132198365.1">
    <property type="nucleotide sequence ID" value="NZ_SMKY01000066.1"/>
</dbReference>
<keyword evidence="3" id="KW-1185">Reference proteome</keyword>
<feature type="domain" description="DUF397" evidence="1">
    <location>
        <begin position="10"/>
        <end position="62"/>
    </location>
</feature>
<protein>
    <submittedName>
        <fullName evidence="2">DUF397 domain-containing protein</fullName>
    </submittedName>
</protein>
<reference evidence="2 3" key="1">
    <citation type="submission" date="2019-03" db="EMBL/GenBank/DDBJ databases">
        <title>Draft genome sequences of novel Actinobacteria.</title>
        <authorList>
            <person name="Sahin N."/>
            <person name="Ay H."/>
            <person name="Saygin H."/>
        </authorList>
    </citation>
    <scope>NUCLEOTIDE SEQUENCE [LARGE SCALE GENOMIC DNA]</scope>
    <source>
        <strain evidence="2 3">DSM 45941</strain>
    </source>
</reference>
<proteinExistence type="predicted"/>
<dbReference type="AlphaFoldDB" id="A0A4R5BCD1"/>
<evidence type="ECO:0000313" key="2">
    <source>
        <dbReference type="EMBL" id="TDD82356.1"/>
    </source>
</evidence>
<dbReference type="EMBL" id="SMKY01000066">
    <property type="protein sequence ID" value="TDD82356.1"/>
    <property type="molecule type" value="Genomic_DNA"/>
</dbReference>
<comment type="caution">
    <text evidence="2">The sequence shown here is derived from an EMBL/GenBank/DDBJ whole genome shotgun (WGS) entry which is preliminary data.</text>
</comment>